<sequence length="495" mass="56567">MYEILGFSPEQVEQYVYKLAGEEEEAGKKLWRHINSNANLLSLCYVPANSFIMCTSLLQVLQCDSSAVTLPSELTKIYKIAVKVFYFKRTEEFCDKHFSREYLKSDELPSMKKKFEKLEGVAFEGIEEGKLIFGGKEVRGMEDSTLFHRLPDRRIDALKHEKQFCFIHLSMQEFFAARYLTNMSETELRNFVSENIKNGKWQLVFQFLAGLMEDKSHLPSEIITDLLPVETEEIESADYNEKWTENDEKRKVTSWPTRDERDLAVTLIKCINENSRMKLEAQRKLKQTNLNLVNFISCHLTAVECSSLVNVINVQQISHLDLSHNNIGPLGCLEICKLLKCRESQLSWLNLTGNQLIAEGAKYLTEAIINNCQLHTLNLSFNKISDIEAQLLAEAIDNNNCQLHKLDLSINNISDTGAKHLAEAINNNCQLRKLDLSVNNISDTGAQHLAEAINNNNNCQLHTLNLSYNHDITNIGKQDSRNLLSNGQSNCKLYF</sequence>
<evidence type="ECO:0000256" key="1">
    <source>
        <dbReference type="ARBA" id="ARBA00022614"/>
    </source>
</evidence>
<dbReference type="Pfam" id="PF13516">
    <property type="entry name" value="LRR_6"/>
    <property type="match status" value="4"/>
</dbReference>
<dbReference type="AlphaFoldDB" id="A0AAU9W347"/>
<dbReference type="PANTHER" id="PTHR24106">
    <property type="entry name" value="NACHT, LRR AND CARD DOMAINS-CONTAINING"/>
    <property type="match status" value="1"/>
</dbReference>
<keyword evidence="2" id="KW-0677">Repeat</keyword>
<dbReference type="InterPro" id="IPR001611">
    <property type="entry name" value="Leu-rich_rpt"/>
</dbReference>
<dbReference type="SUPFAM" id="SSF52047">
    <property type="entry name" value="RNI-like"/>
    <property type="match status" value="1"/>
</dbReference>
<gene>
    <name evidence="3" type="ORF">PMEA_00028857</name>
</gene>
<name>A0AAU9W347_9CNID</name>
<dbReference type="EMBL" id="CALNXJ010000006">
    <property type="protein sequence ID" value="CAH3042521.1"/>
    <property type="molecule type" value="Genomic_DNA"/>
</dbReference>
<dbReference type="SMART" id="SM00368">
    <property type="entry name" value="LRR_RI"/>
    <property type="match status" value="5"/>
</dbReference>
<evidence type="ECO:0000313" key="4">
    <source>
        <dbReference type="Proteomes" id="UP001159428"/>
    </source>
</evidence>
<comment type="caution">
    <text evidence="3">The sequence shown here is derived from an EMBL/GenBank/DDBJ whole genome shotgun (WGS) entry which is preliminary data.</text>
</comment>
<dbReference type="Proteomes" id="UP001159428">
    <property type="component" value="Unassembled WGS sequence"/>
</dbReference>
<dbReference type="InterPro" id="IPR032675">
    <property type="entry name" value="LRR_dom_sf"/>
</dbReference>
<organism evidence="3 4">
    <name type="scientific">Pocillopora meandrina</name>
    <dbReference type="NCBI Taxonomy" id="46732"/>
    <lineage>
        <taxon>Eukaryota</taxon>
        <taxon>Metazoa</taxon>
        <taxon>Cnidaria</taxon>
        <taxon>Anthozoa</taxon>
        <taxon>Hexacorallia</taxon>
        <taxon>Scleractinia</taxon>
        <taxon>Astrocoeniina</taxon>
        <taxon>Pocilloporidae</taxon>
        <taxon>Pocillopora</taxon>
    </lineage>
</organism>
<reference evidence="3 4" key="1">
    <citation type="submission" date="2022-05" db="EMBL/GenBank/DDBJ databases">
        <authorList>
            <consortium name="Genoscope - CEA"/>
            <person name="William W."/>
        </authorList>
    </citation>
    <scope>NUCLEOTIDE SEQUENCE [LARGE SCALE GENOMIC DNA]</scope>
</reference>
<dbReference type="Gene3D" id="3.80.10.10">
    <property type="entry name" value="Ribonuclease Inhibitor"/>
    <property type="match status" value="1"/>
</dbReference>
<accession>A0AAU9W347</accession>
<evidence type="ECO:0000313" key="3">
    <source>
        <dbReference type="EMBL" id="CAH3042521.1"/>
    </source>
</evidence>
<evidence type="ECO:0000256" key="2">
    <source>
        <dbReference type="ARBA" id="ARBA00022737"/>
    </source>
</evidence>
<dbReference type="PROSITE" id="PS51450">
    <property type="entry name" value="LRR"/>
    <property type="match status" value="2"/>
</dbReference>
<keyword evidence="4" id="KW-1185">Reference proteome</keyword>
<proteinExistence type="predicted"/>
<dbReference type="InterPro" id="IPR051261">
    <property type="entry name" value="NLR"/>
</dbReference>
<protein>
    <submittedName>
        <fullName evidence="3">Uncharacterized protein</fullName>
    </submittedName>
</protein>
<keyword evidence="1" id="KW-0433">Leucine-rich repeat</keyword>